<keyword evidence="2" id="KW-1185">Reference proteome</keyword>
<sequence>MSTSTQQTLDQFAPRRDVVPSRTFERYLWTNPGVCSECFARIRTEHELTVDDWGNTVTELDRAGAGIQGYDNVNGGGVYLPRTFCEECGGRGHADPDTDSKVQATRRASRIAERLEEQDIPVDARALRRAVRKLKAKPELEALDHEIYERATKLAVRRAQR</sequence>
<accession>A0A081EVZ8</accession>
<name>A0A081EVZ8_9EURY</name>
<comment type="caution">
    <text evidence="1">The sequence shown here is derived from an EMBL/GenBank/DDBJ whole genome shotgun (WGS) entry which is preliminary data.</text>
</comment>
<evidence type="ECO:0000313" key="1">
    <source>
        <dbReference type="EMBL" id="KDS91586.1"/>
    </source>
</evidence>
<dbReference type="OrthoDB" id="324391at2157"/>
<dbReference type="Proteomes" id="UP000053331">
    <property type="component" value="Unassembled WGS sequence"/>
</dbReference>
<proteinExistence type="predicted"/>
<organism evidence="1 2">
    <name type="scientific">Halorubrum saccharovorum</name>
    <dbReference type="NCBI Taxonomy" id="2248"/>
    <lineage>
        <taxon>Archaea</taxon>
        <taxon>Methanobacteriati</taxon>
        <taxon>Methanobacteriota</taxon>
        <taxon>Stenosarchaea group</taxon>
        <taxon>Halobacteria</taxon>
        <taxon>Halobacteriales</taxon>
        <taxon>Haloferacaceae</taxon>
        <taxon>Halorubrum</taxon>
    </lineage>
</organism>
<evidence type="ECO:0000313" key="2">
    <source>
        <dbReference type="Proteomes" id="UP000053331"/>
    </source>
</evidence>
<gene>
    <name evidence="1" type="ORF">FK85_00180</name>
</gene>
<dbReference type="EMBL" id="JNFH02000011">
    <property type="protein sequence ID" value="KDS91586.1"/>
    <property type="molecule type" value="Genomic_DNA"/>
</dbReference>
<protein>
    <submittedName>
        <fullName evidence="1">Uncharacterized protein</fullName>
    </submittedName>
</protein>
<dbReference type="AlphaFoldDB" id="A0A081EVZ8"/>
<reference evidence="1 2" key="1">
    <citation type="journal article" date="2015" name="Genome Announc.">
        <title>Draft genome sequence of a Halorubrum H3 strain isolated from the burlinskoye salt lake (Altai Krai, Russia).</title>
        <authorList>
            <person name="Rozanov A.S."/>
            <person name="Bryanskaya A.V."/>
            <person name="Malup T.K."/>
            <person name="Kotenko A.V."/>
            <person name="Peltek S.E."/>
        </authorList>
    </citation>
    <scope>NUCLEOTIDE SEQUENCE [LARGE SCALE GENOMIC DNA]</scope>
    <source>
        <strain evidence="1 2">H3</strain>
    </source>
</reference>